<dbReference type="PROSITE" id="PS00138">
    <property type="entry name" value="SUBTILASE_SER"/>
    <property type="match status" value="1"/>
</dbReference>
<evidence type="ECO:0000256" key="1">
    <source>
        <dbReference type="ARBA" id="ARBA00011073"/>
    </source>
</evidence>
<dbReference type="Pfam" id="PF00082">
    <property type="entry name" value="Peptidase_S8"/>
    <property type="match status" value="1"/>
</dbReference>
<dbReference type="Gene3D" id="2.60.40.10">
    <property type="entry name" value="Immunoglobulins"/>
    <property type="match status" value="1"/>
</dbReference>
<dbReference type="Gene3D" id="3.40.50.200">
    <property type="entry name" value="Peptidase S8/S53 domain"/>
    <property type="match status" value="1"/>
</dbReference>
<organism evidence="9 10">
    <name type="scientific">Candidatus Abyssobacteria bacterium SURF_17</name>
    <dbReference type="NCBI Taxonomy" id="2093361"/>
    <lineage>
        <taxon>Bacteria</taxon>
        <taxon>Pseudomonadati</taxon>
        <taxon>Candidatus Hydrogenedentota</taxon>
        <taxon>Candidatus Abyssobacteria</taxon>
    </lineage>
</organism>
<dbReference type="Proteomes" id="UP000285961">
    <property type="component" value="Unassembled WGS sequence"/>
</dbReference>
<evidence type="ECO:0000256" key="3">
    <source>
        <dbReference type="ARBA" id="ARBA00022801"/>
    </source>
</evidence>
<dbReference type="InterPro" id="IPR023827">
    <property type="entry name" value="Peptidase_S8_Asp-AS"/>
</dbReference>
<name>A0A419F897_9BACT</name>
<dbReference type="PRINTS" id="PR00723">
    <property type="entry name" value="SUBTILISIN"/>
</dbReference>
<dbReference type="InterPro" id="IPR022398">
    <property type="entry name" value="Peptidase_S8_His-AS"/>
</dbReference>
<evidence type="ECO:0000256" key="5">
    <source>
        <dbReference type="PROSITE-ProRule" id="PRU01240"/>
    </source>
</evidence>
<keyword evidence="4 5" id="KW-0720">Serine protease</keyword>
<dbReference type="PANTHER" id="PTHR43399">
    <property type="entry name" value="SUBTILISIN-RELATED"/>
    <property type="match status" value="1"/>
</dbReference>
<dbReference type="InterPro" id="IPR000209">
    <property type="entry name" value="Peptidase_S8/S53_dom"/>
</dbReference>
<dbReference type="InterPro" id="IPR036852">
    <property type="entry name" value="Peptidase_S8/S53_dom_sf"/>
</dbReference>
<dbReference type="PROSITE" id="PS51892">
    <property type="entry name" value="SUBTILASE"/>
    <property type="match status" value="1"/>
</dbReference>
<feature type="active site" description="Charge relay system" evidence="5">
    <location>
        <position position="156"/>
    </location>
</feature>
<accession>A0A419F897</accession>
<comment type="similarity">
    <text evidence="1 5 6">Belongs to the peptidase S8 family.</text>
</comment>
<evidence type="ECO:0000256" key="4">
    <source>
        <dbReference type="ARBA" id="ARBA00022825"/>
    </source>
</evidence>
<feature type="active site" description="Charge relay system" evidence="5">
    <location>
        <position position="379"/>
    </location>
</feature>
<gene>
    <name evidence="9" type="ORF">C4532_02190</name>
</gene>
<evidence type="ECO:0000259" key="7">
    <source>
        <dbReference type="Pfam" id="PF00082"/>
    </source>
</evidence>
<dbReference type="SUPFAM" id="SSF52743">
    <property type="entry name" value="Subtilisin-like"/>
    <property type="match status" value="1"/>
</dbReference>
<feature type="domain" description="Fervidolysin-like N-terminal prodomain" evidence="8">
    <location>
        <begin position="42"/>
        <end position="111"/>
    </location>
</feature>
<sequence>MLCHGQRRITGMKTMKGRIGIVLFALLLTLPMMAFGADDGASSYHVSRVLVKFKQVPSQDEVRSFALSHRLRFERAIPEIDVFCFHISRGERVAKAVRRLARDGRVEFAEPDYIRFATYTPNDPMFSSQWDMTRIGLPTYWDLELGDPSVVVAVLDTGIDLDHPDLINQLWVNSDETPGDNDDDDGNGYNDDYNGYDFAGDGWFPSEGAEDPIPDDTYVGHGTHVSGTIAAEQDNEIGISGEAPGVKLMAVRVLGGKLGAGFSSDIAEGITYATDNGASVINMSLGGTAKSLTEYNALKYAWDNNVFIAAAAGNSGDSGNPIEYPAAYVFSMSVGAIDSAGNIATFSSHNEFLEVAAPGVNILSTVPGGLYEGGWSGTSMATPHVAGLAALLYSTYTGIENWQVRSILQKGIIDRGAAGWDEYFGYGRVDCPQILATTLPSDNVLDILTPPNGIKFRTESLAAFLWNPVAGAASYRITATLPTGGTYVIDTNVPYYTVHPSQKMPAGTYSVTVQARNASGGVIASDTVSFRR</sequence>
<dbReference type="InterPro" id="IPR015500">
    <property type="entry name" value="Peptidase_S8_subtilisin-rel"/>
</dbReference>
<dbReference type="GO" id="GO:0006508">
    <property type="term" value="P:proteolysis"/>
    <property type="evidence" value="ECO:0007669"/>
    <property type="project" value="UniProtKB-KW"/>
</dbReference>
<dbReference type="PROSITE" id="PS00136">
    <property type="entry name" value="SUBTILASE_ASP"/>
    <property type="match status" value="1"/>
</dbReference>
<reference evidence="9 10" key="1">
    <citation type="journal article" date="2017" name="ISME J.">
        <title>Energy and carbon metabolisms in a deep terrestrial subsurface fluid microbial community.</title>
        <authorList>
            <person name="Momper L."/>
            <person name="Jungbluth S.P."/>
            <person name="Lee M.D."/>
            <person name="Amend J.P."/>
        </authorList>
    </citation>
    <scope>NUCLEOTIDE SEQUENCE [LARGE SCALE GENOMIC DNA]</scope>
    <source>
        <strain evidence="9">SURF_17</strain>
    </source>
</reference>
<dbReference type="Pfam" id="PF22148">
    <property type="entry name" value="Fervidolysin_NPro-like"/>
    <property type="match status" value="1"/>
</dbReference>
<dbReference type="PROSITE" id="PS00137">
    <property type="entry name" value="SUBTILASE_HIS"/>
    <property type="match status" value="1"/>
</dbReference>
<dbReference type="InterPro" id="IPR023828">
    <property type="entry name" value="Peptidase_S8_Ser-AS"/>
</dbReference>
<evidence type="ECO:0000313" key="9">
    <source>
        <dbReference type="EMBL" id="RJP74644.1"/>
    </source>
</evidence>
<feature type="domain" description="Peptidase S8/S53" evidence="7">
    <location>
        <begin position="149"/>
        <end position="427"/>
    </location>
</feature>
<protein>
    <submittedName>
        <fullName evidence="9">Uncharacterized protein</fullName>
    </submittedName>
</protein>
<dbReference type="AlphaFoldDB" id="A0A419F897"/>
<proteinExistence type="inferred from homology"/>
<evidence type="ECO:0000259" key="8">
    <source>
        <dbReference type="Pfam" id="PF22148"/>
    </source>
</evidence>
<dbReference type="InterPro" id="IPR051048">
    <property type="entry name" value="Peptidase_S8/S53_subtilisin"/>
</dbReference>
<evidence type="ECO:0000256" key="6">
    <source>
        <dbReference type="RuleBase" id="RU003355"/>
    </source>
</evidence>
<dbReference type="InterPro" id="IPR054399">
    <property type="entry name" value="Fervidolysin-like_N_prodom"/>
</dbReference>
<dbReference type="PANTHER" id="PTHR43399:SF4">
    <property type="entry name" value="CELL WALL-ASSOCIATED PROTEASE"/>
    <property type="match status" value="1"/>
</dbReference>
<comment type="caution">
    <text evidence="9">The sequence shown here is derived from an EMBL/GenBank/DDBJ whole genome shotgun (WGS) entry which is preliminary data.</text>
</comment>
<dbReference type="EMBL" id="QZKI01000013">
    <property type="protein sequence ID" value="RJP74644.1"/>
    <property type="molecule type" value="Genomic_DNA"/>
</dbReference>
<keyword evidence="3 5" id="KW-0378">Hydrolase</keyword>
<evidence type="ECO:0000256" key="2">
    <source>
        <dbReference type="ARBA" id="ARBA00022670"/>
    </source>
</evidence>
<dbReference type="GO" id="GO:0004252">
    <property type="term" value="F:serine-type endopeptidase activity"/>
    <property type="evidence" value="ECO:0007669"/>
    <property type="project" value="UniProtKB-UniRule"/>
</dbReference>
<keyword evidence="2 5" id="KW-0645">Protease</keyword>
<evidence type="ECO:0000313" key="10">
    <source>
        <dbReference type="Proteomes" id="UP000285961"/>
    </source>
</evidence>
<dbReference type="InterPro" id="IPR013783">
    <property type="entry name" value="Ig-like_fold"/>
</dbReference>
<feature type="active site" description="Charge relay system" evidence="5">
    <location>
        <position position="221"/>
    </location>
</feature>